<feature type="domain" description="N-acetyltransferase" evidence="1">
    <location>
        <begin position="7"/>
        <end position="164"/>
    </location>
</feature>
<dbReference type="InterPro" id="IPR000182">
    <property type="entry name" value="GNAT_dom"/>
</dbReference>
<dbReference type="PANTHER" id="PTHR43792:SF16">
    <property type="entry name" value="N-ACETYLTRANSFERASE DOMAIN-CONTAINING PROTEIN"/>
    <property type="match status" value="1"/>
</dbReference>
<organism evidence="2 3">
    <name type="scientific">[Clostridium] fimetarium</name>
    <dbReference type="NCBI Taxonomy" id="99656"/>
    <lineage>
        <taxon>Bacteria</taxon>
        <taxon>Bacillati</taxon>
        <taxon>Bacillota</taxon>
        <taxon>Clostridia</taxon>
        <taxon>Lachnospirales</taxon>
        <taxon>Lachnospiraceae</taxon>
    </lineage>
</organism>
<dbReference type="InterPro" id="IPR016181">
    <property type="entry name" value="Acyl_CoA_acyltransferase"/>
</dbReference>
<proteinExistence type="predicted"/>
<dbReference type="OrthoDB" id="9798081at2"/>
<dbReference type="Gene3D" id="3.40.630.30">
    <property type="match status" value="1"/>
</dbReference>
<reference evidence="2 3" key="1">
    <citation type="submission" date="2016-10" db="EMBL/GenBank/DDBJ databases">
        <authorList>
            <person name="de Groot N.N."/>
        </authorList>
    </citation>
    <scope>NUCLEOTIDE SEQUENCE [LARGE SCALE GENOMIC DNA]</scope>
    <source>
        <strain evidence="2 3">DSM 9179</strain>
    </source>
</reference>
<name>A0A1I0QUJ6_9FIRM</name>
<dbReference type="Proteomes" id="UP000199701">
    <property type="component" value="Unassembled WGS sequence"/>
</dbReference>
<dbReference type="STRING" id="99656.SAMN05421659_109117"/>
<evidence type="ECO:0000313" key="3">
    <source>
        <dbReference type="Proteomes" id="UP000199701"/>
    </source>
</evidence>
<keyword evidence="2" id="KW-0808">Transferase</keyword>
<protein>
    <submittedName>
        <fullName evidence="2">Ribosomal-protein-alanine N-acetyltransferase</fullName>
    </submittedName>
</protein>
<dbReference type="AlphaFoldDB" id="A0A1I0QUJ6"/>
<dbReference type="PANTHER" id="PTHR43792">
    <property type="entry name" value="GNAT FAMILY, PUTATIVE (AFU_ORTHOLOGUE AFUA_3G00765)-RELATED-RELATED"/>
    <property type="match status" value="1"/>
</dbReference>
<accession>A0A1I0QUJ6</accession>
<dbReference type="GO" id="GO:0016747">
    <property type="term" value="F:acyltransferase activity, transferring groups other than amino-acyl groups"/>
    <property type="evidence" value="ECO:0007669"/>
    <property type="project" value="InterPro"/>
</dbReference>
<evidence type="ECO:0000313" key="2">
    <source>
        <dbReference type="EMBL" id="SEW31084.1"/>
    </source>
</evidence>
<gene>
    <name evidence="2" type="ORF">SAMN05421659_109117</name>
</gene>
<dbReference type="SUPFAM" id="SSF55729">
    <property type="entry name" value="Acyl-CoA N-acyltransferases (Nat)"/>
    <property type="match status" value="1"/>
</dbReference>
<keyword evidence="3" id="KW-1185">Reference proteome</keyword>
<sequence length="177" mass="20548">MIKTERLQIVPLEDKYLEDVFQLWGNFGVIKYTYNKLLSSREDCQIRLNDLLSRYKDNLGANKFIILLNNKMIGIIGFPVIDNDDFKCGLFYQIKEEYWGKGYAFEAAQGVLNYIFEKHSNAYVIADAVVLNVASIKILNKLGFKQIFIEENGFKNNGMEIDLVHFEIDRRQTITVS</sequence>
<evidence type="ECO:0000259" key="1">
    <source>
        <dbReference type="PROSITE" id="PS51186"/>
    </source>
</evidence>
<dbReference type="EMBL" id="FOJI01000009">
    <property type="protein sequence ID" value="SEW31084.1"/>
    <property type="molecule type" value="Genomic_DNA"/>
</dbReference>
<dbReference type="PROSITE" id="PS51186">
    <property type="entry name" value="GNAT"/>
    <property type="match status" value="1"/>
</dbReference>
<dbReference type="Pfam" id="PF13302">
    <property type="entry name" value="Acetyltransf_3"/>
    <property type="match status" value="1"/>
</dbReference>
<dbReference type="InterPro" id="IPR051531">
    <property type="entry name" value="N-acetyltransferase"/>
</dbReference>
<dbReference type="RefSeq" id="WP_092454474.1">
    <property type="nucleotide sequence ID" value="NZ_FOJI01000009.1"/>
</dbReference>